<gene>
    <name evidence="2" type="ORF">F7D09_0116</name>
</gene>
<dbReference type="EMBL" id="WBVT01000001">
    <property type="protein sequence ID" value="KAB7791441.1"/>
    <property type="molecule type" value="Genomic_DNA"/>
</dbReference>
<organism evidence="2 3">
    <name type="scientific">Bifidobacterium leontopitheci</name>
    <dbReference type="NCBI Taxonomy" id="2650774"/>
    <lineage>
        <taxon>Bacteria</taxon>
        <taxon>Bacillati</taxon>
        <taxon>Actinomycetota</taxon>
        <taxon>Actinomycetes</taxon>
        <taxon>Bifidobacteriales</taxon>
        <taxon>Bifidobacteriaceae</taxon>
        <taxon>Bifidobacterium</taxon>
    </lineage>
</organism>
<comment type="caution">
    <text evidence="2">The sequence shown here is derived from an EMBL/GenBank/DDBJ whole genome shotgun (WGS) entry which is preliminary data.</text>
</comment>
<feature type="compositionally biased region" description="Low complexity" evidence="1">
    <location>
        <begin position="1"/>
        <end position="14"/>
    </location>
</feature>
<feature type="region of interest" description="Disordered" evidence="1">
    <location>
        <begin position="1"/>
        <end position="27"/>
    </location>
</feature>
<evidence type="ECO:0000313" key="2">
    <source>
        <dbReference type="EMBL" id="KAB7791441.1"/>
    </source>
</evidence>
<name>A0A6I1GYA9_9BIFI</name>
<feature type="region of interest" description="Disordered" evidence="1">
    <location>
        <begin position="914"/>
        <end position="935"/>
    </location>
</feature>
<feature type="region of interest" description="Disordered" evidence="1">
    <location>
        <begin position="206"/>
        <end position="233"/>
    </location>
</feature>
<dbReference type="RefSeq" id="WP_152233494.1">
    <property type="nucleotide sequence ID" value="NZ_JBHSKZ010000064.1"/>
</dbReference>
<protein>
    <submittedName>
        <fullName evidence="2">Uncharacterized protein</fullName>
    </submittedName>
</protein>
<evidence type="ECO:0000313" key="3">
    <source>
        <dbReference type="Proteomes" id="UP000441772"/>
    </source>
</evidence>
<keyword evidence="3" id="KW-1185">Reference proteome</keyword>
<proteinExistence type="predicted"/>
<sequence>MAAASQRSAAPAASPWKRPSTDDRSRRLSDAWYPGEWLEPVEPDIVKPFLERYMIGMSERMAAYLRAQGASLDDGPDAGPGTSRGVDFLNLCLIVDQEHTFPIGERNLADGTYEPDEETTMYAAMMLQREFDRFIDFVAGLDPRIDRRGFVAALNEAYGFAGDIDSDAFLSALASRAAGQMARERLRQWAGGVTCGDRLSAPCGAGDDAAGEGSAGNSATGDDAAGDDGSGDDAGWQDAWEAVALRYAGAWGLAGGAVSGRAASTVRGRRSSCRSGMPAALERARTHWVKCVSGTKRHTPRLRRDVELWCIWHAVLETVWHADEQAYDARWGRTPQSERDSRRFDGLAPWTAASGVADGTGSGTSANAGDGGVSDGGVAVDGAALGDAGSDDVPDGTSWNTLMGRMTVTHMRVSRGYARWCDMMPQERDVAQIRLAARAIADDAAFLGRVLFAVCNALTRGGETPRNAGEAMRMMLAYACIGKTVRMGGGSTPAGGEAGEYVYVGLRNAILGYGGYQGVRRTLAADEYRDYVTLVSGGAADGPSYGDMAEAADDDTDDIGGAARSVASSVASSSAQDSRRRSVWVFPGMADRYESVKDEMTSRAAQATFGASGVPGVPGDDDGEPEAGIMPESWWRFHRVADQAVSRWIGGETIHAEAVDGHGHTLAYRSTNPIAAYQDVNAWRLGEALERYEGESGWGSGGRLADLYRDRGHLSKGGGKASDRSIRDYAVSARGVGDAVQYLAAVAGLGMMLGSSDSVEMFVRLIDLCDARGGETFRKACWTLIRVAKAKRLRLTVPSAHGRRIGIRLLAWTLADPERLAEAAKEFKIVNLARALGEGTATIENWRDVARMIDAAEHTVRGTMLAAFAKLRAGDRRWAQIRVMPAECVGSLIDGGDEGVCAWHTAAASTASADRAVDGAANGGDGTARQTRRTR</sequence>
<evidence type="ECO:0000256" key="1">
    <source>
        <dbReference type="SAM" id="MobiDB-lite"/>
    </source>
</evidence>
<feature type="compositionally biased region" description="Low complexity" evidence="1">
    <location>
        <begin position="206"/>
        <end position="223"/>
    </location>
</feature>
<accession>A0A6I1GYA9</accession>
<dbReference type="Proteomes" id="UP000441772">
    <property type="component" value="Unassembled WGS sequence"/>
</dbReference>
<feature type="region of interest" description="Disordered" evidence="1">
    <location>
        <begin position="354"/>
        <end position="373"/>
    </location>
</feature>
<reference evidence="2 3" key="1">
    <citation type="submission" date="2019-09" db="EMBL/GenBank/DDBJ databases">
        <title>Characterization of the phylogenetic diversity of two novel species belonging to the genus Bifidobacterium: Bifidobacterium cebidarum sp. nov. and Bifidobacterium leontopitheci sp. nov.</title>
        <authorList>
            <person name="Lugli G.A."/>
            <person name="Duranti S."/>
            <person name="Milani C."/>
            <person name="Turroni F."/>
            <person name="Ventura M."/>
        </authorList>
    </citation>
    <scope>NUCLEOTIDE SEQUENCE [LARGE SCALE GENOMIC DNA]</scope>
    <source>
        <strain evidence="2 3">LMG 31471</strain>
    </source>
</reference>
<dbReference type="AlphaFoldDB" id="A0A6I1GYA9"/>